<feature type="domain" description="FMN-binding" evidence="1">
    <location>
        <begin position="106"/>
        <end position="188"/>
    </location>
</feature>
<dbReference type="RefSeq" id="WP_219042717.1">
    <property type="nucleotide sequence ID" value="NZ_JAHWDQ010000001.1"/>
</dbReference>
<comment type="caution">
    <text evidence="2">The sequence shown here is derived from an EMBL/GenBank/DDBJ whole genome shotgun (WGS) entry which is preliminary data.</text>
</comment>
<keyword evidence="3" id="KW-1185">Reference proteome</keyword>
<evidence type="ECO:0000259" key="1">
    <source>
        <dbReference type="SMART" id="SM00900"/>
    </source>
</evidence>
<dbReference type="EMBL" id="JAHWDQ010000001">
    <property type="protein sequence ID" value="MBW2940527.1"/>
    <property type="molecule type" value="Genomic_DNA"/>
</dbReference>
<gene>
    <name evidence="2" type="ORF">KXJ70_07070</name>
</gene>
<name>A0ABS6VQD5_9GAMM</name>
<accession>A0ABS6VQD5</accession>
<evidence type="ECO:0000313" key="3">
    <source>
        <dbReference type="Proteomes" id="UP001166291"/>
    </source>
</evidence>
<protein>
    <submittedName>
        <fullName evidence="2">FMN-binding protein</fullName>
    </submittedName>
</protein>
<proteinExistence type="predicted"/>
<sequence length="201" mass="22092">MALLRAKHYRSGCKLAAIIIFTLSTMFSGLVLGGVENNGEAGQYLSVDEFLDLSFGSDAKPSQSVYWLPTEVKARIKALNGRDFPLLRVRYWTANNDTAWILEEIGKEMPITIGVLVDGGANTVKRVEILAFRESRGWEVRHPFFTRQFIDTSLNSNDLLSSHIDGITGATLSVRAVKHVTQVALILANAVQSAAITPTLE</sequence>
<dbReference type="SMART" id="SM00900">
    <property type="entry name" value="FMN_bind"/>
    <property type="match status" value="1"/>
</dbReference>
<dbReference type="Proteomes" id="UP001166291">
    <property type="component" value="Unassembled WGS sequence"/>
</dbReference>
<dbReference type="Pfam" id="PF04205">
    <property type="entry name" value="FMN_bind"/>
    <property type="match status" value="1"/>
</dbReference>
<evidence type="ECO:0000313" key="2">
    <source>
        <dbReference type="EMBL" id="MBW2940527.1"/>
    </source>
</evidence>
<organism evidence="2 3">
    <name type="scientific">Zhongshania aquimaris</name>
    <dbReference type="NCBI Taxonomy" id="2857107"/>
    <lineage>
        <taxon>Bacteria</taxon>
        <taxon>Pseudomonadati</taxon>
        <taxon>Pseudomonadota</taxon>
        <taxon>Gammaproteobacteria</taxon>
        <taxon>Cellvibrionales</taxon>
        <taxon>Spongiibacteraceae</taxon>
        <taxon>Zhongshania</taxon>
    </lineage>
</organism>
<dbReference type="InterPro" id="IPR007329">
    <property type="entry name" value="FMN-bd"/>
</dbReference>
<reference evidence="2" key="1">
    <citation type="submission" date="2021-07" db="EMBL/GenBank/DDBJ databases">
        <title>Zhongshania sp. CAU 1632 isolated from seawater.</title>
        <authorList>
            <person name="Kim W."/>
        </authorList>
    </citation>
    <scope>NUCLEOTIDE SEQUENCE</scope>
    <source>
        <strain evidence="2">CAU 1632</strain>
    </source>
</reference>